<dbReference type="Pfam" id="PF12770">
    <property type="entry name" value="CHAT"/>
    <property type="match status" value="1"/>
</dbReference>
<gene>
    <name evidence="3" type="ORF">F9278_28500</name>
</gene>
<name>A0A5P8K8U3_9ACTN</name>
<feature type="compositionally biased region" description="Low complexity" evidence="1">
    <location>
        <begin position="657"/>
        <end position="670"/>
    </location>
</feature>
<dbReference type="EMBL" id="CP045096">
    <property type="protein sequence ID" value="QFQ99440.1"/>
    <property type="molecule type" value="Genomic_DNA"/>
</dbReference>
<dbReference type="InterPro" id="IPR011990">
    <property type="entry name" value="TPR-like_helical_dom_sf"/>
</dbReference>
<keyword evidence="4" id="KW-1185">Reference proteome</keyword>
<evidence type="ECO:0000313" key="3">
    <source>
        <dbReference type="EMBL" id="QFQ99440.1"/>
    </source>
</evidence>
<protein>
    <submittedName>
        <fullName evidence="3">CHAT domain-containing protein</fullName>
    </submittedName>
</protein>
<dbReference type="Proteomes" id="UP000327294">
    <property type="component" value="Chromosome"/>
</dbReference>
<dbReference type="RefSeq" id="WP_152170865.1">
    <property type="nucleotide sequence ID" value="NZ_CP045096.1"/>
</dbReference>
<dbReference type="KEGG" id="sphv:F9278_28500"/>
<reference evidence="3 4" key="1">
    <citation type="submission" date="2019-10" db="EMBL/GenBank/DDBJ databases">
        <title>Streptomyces sp. strain GY16 isolated from leaves of Broussonetia papyrifera.</title>
        <authorList>
            <person name="Mo P."/>
        </authorList>
    </citation>
    <scope>NUCLEOTIDE SEQUENCE [LARGE SCALE GENOMIC DNA]</scope>
    <source>
        <strain evidence="3 4">GY16</strain>
    </source>
</reference>
<dbReference type="Gene3D" id="1.25.40.10">
    <property type="entry name" value="Tetratricopeptide repeat domain"/>
    <property type="match status" value="1"/>
</dbReference>
<evidence type="ECO:0000259" key="2">
    <source>
        <dbReference type="Pfam" id="PF12770"/>
    </source>
</evidence>
<feature type="region of interest" description="Disordered" evidence="1">
    <location>
        <begin position="654"/>
        <end position="674"/>
    </location>
</feature>
<dbReference type="InterPro" id="IPR024983">
    <property type="entry name" value="CHAT_dom"/>
</dbReference>
<sequence length="1040" mass="111992">MTRPPLVESLRAAVHRHDRKAADRAVAGLLRREAEVRRTRALDNVAVNALGAALALVSPRRLNDTIVLLVAAVENVTPPDSFRIRVLLPFLTRLFERATASGEPEALDALLHLTEALERIPNERPEIQVLTGFYRAQAWLQRYASDDGTLSDLDGAVTALRATEQRASTRAPEAMGRLEVLELLASSLALRGELTDSGQDIDDAVDTAERALELARRTEPARCSEHQAAVARNLSWRYERCGRSQDLDRAQPLAEQALAVDRDNADRLRLLGDVLRQRGVAEVREDTLRRAIGLLRKAVEVSPADPDVRASLALAVAGVYDLTDDSRELRESLALQRSAVRDTPRTEPVRARYLCTLGVGLTQYFERYGDLDSLDESIETLRDGLATAGDEHPVRPALANALATALECRSRTRRGKRTDLPKALELQHGVVTSVPVESPRRAEAVTGLSLLLRQSQRVTGKERQATRLGEQMLDEIARTGTFTLPPVLPSGSGDPSPLREAVRLARSALADTPAGGAQQAVRLTSLGQAQAELFEATKDPADRARAVQTLATATRSSTASAHIRAIAGRSWGRLAADAADWASAAEAYGAAVKAYAALGDSELERGDQEFNLRSYRHFASNAAASELRYSGDAAAALEVLEAGRGVLLARALDDGTGPASSARSPSPGAREPVSVDLAPPRVAESGPLVAVNVSEYGCHALLVTTAGVSTVPLPDLTTTAVEERAEAFLTALHILAGGDRFDPLDAQAAGRFVNRTLGWLWDTVAEPVLTALGLADAPHGAETLPRLWLMPTGPLGVLPLHAAGHHTAADRRTLLDRAVPSYTTTVRALVHSRRRIGTGSGRPPIRFPVKPLAVCVPRLPDAPELPAAEWEVASLRTRLTGLRELREGDARRADVRTMLAQSDWVHFACHATSNLDQPSASRLHLADGPLSVADLTAIRAPDAFLAYLSACGTGRPGVNLPDEVIHMSSAFHMIGYPHVVSTLWPVGDRAAATIADDVYKEMLVEGTEPARAVHAAVRNLRDTNEGYRPTQWASHIHTGP</sequence>
<dbReference type="AlphaFoldDB" id="A0A5P8K8U3"/>
<accession>A0A5P8K8U3</accession>
<dbReference type="SUPFAM" id="SSF48452">
    <property type="entry name" value="TPR-like"/>
    <property type="match status" value="1"/>
</dbReference>
<evidence type="ECO:0000256" key="1">
    <source>
        <dbReference type="SAM" id="MobiDB-lite"/>
    </source>
</evidence>
<evidence type="ECO:0000313" key="4">
    <source>
        <dbReference type="Proteomes" id="UP000327294"/>
    </source>
</evidence>
<organism evidence="3 4">
    <name type="scientific">Streptomyces phaeolivaceus</name>
    <dbReference type="NCBI Taxonomy" id="2653200"/>
    <lineage>
        <taxon>Bacteria</taxon>
        <taxon>Bacillati</taxon>
        <taxon>Actinomycetota</taxon>
        <taxon>Actinomycetes</taxon>
        <taxon>Kitasatosporales</taxon>
        <taxon>Streptomycetaceae</taxon>
        <taxon>Streptomyces</taxon>
    </lineage>
</organism>
<proteinExistence type="predicted"/>
<feature type="domain" description="CHAT" evidence="2">
    <location>
        <begin position="755"/>
        <end position="1039"/>
    </location>
</feature>